<name>A0A660DYH0_9LACO</name>
<dbReference type="Pfam" id="PF13731">
    <property type="entry name" value="WxL"/>
    <property type="match status" value="1"/>
</dbReference>
<dbReference type="Proteomes" id="UP000289996">
    <property type="component" value="Unassembled WGS sequence"/>
</dbReference>
<evidence type="ECO:0000259" key="2">
    <source>
        <dbReference type="Pfam" id="PF13731"/>
    </source>
</evidence>
<proteinExistence type="predicted"/>
<feature type="signal peptide" evidence="1">
    <location>
        <begin position="1"/>
        <end position="24"/>
    </location>
</feature>
<sequence length="197" mass="19896">MKKALLSGMLATALLTGLTVTANADSTSTGTIGFEAGSLIIDDGGTDLSTANLDFGSNEISNADKTYSNTNTTAQATVNDLRGSNAGWTLGVAQTGQFSYTDSNSKTHTLDNATMTLNGTLGSDSTTGVGSTVKTGVTLTPDNQSATLMYATEGNGNGKSIADISGSTLAVPGATVKVQGNYTTTLTWELTDGVTNG</sequence>
<dbReference type="RefSeq" id="WP_130844640.1">
    <property type="nucleotide sequence ID" value="NZ_BJDY01000003.1"/>
</dbReference>
<protein>
    <submittedName>
        <fullName evidence="3">WxL domain-containing protein [Lactobacillus sp.]</fullName>
    </submittedName>
</protein>
<keyword evidence="1" id="KW-0732">Signal</keyword>
<dbReference type="InterPro" id="IPR027994">
    <property type="entry name" value="WxL_dom"/>
</dbReference>
<dbReference type="EMBL" id="UYIG01000001">
    <property type="protein sequence ID" value="VDG27002.1"/>
    <property type="molecule type" value="Genomic_DNA"/>
</dbReference>
<feature type="chain" id="PRO_5024936147" evidence="1">
    <location>
        <begin position="25"/>
        <end position="197"/>
    </location>
</feature>
<evidence type="ECO:0000256" key="1">
    <source>
        <dbReference type="SAM" id="SignalP"/>
    </source>
</evidence>
<evidence type="ECO:0000313" key="4">
    <source>
        <dbReference type="Proteomes" id="UP000289996"/>
    </source>
</evidence>
<feature type="domain" description="WxL" evidence="2">
    <location>
        <begin position="51"/>
        <end position="192"/>
    </location>
</feature>
<accession>A0A660DYH0</accession>
<dbReference type="AlphaFoldDB" id="A0A660DYH0"/>
<reference evidence="3 4" key="1">
    <citation type="submission" date="2018-11" db="EMBL/GenBank/DDBJ databases">
        <authorList>
            <person name="Wuyts S."/>
        </authorList>
    </citation>
    <scope>NUCLEOTIDE SEQUENCE [LARGE SCALE GENOMIC DNA]</scope>
    <source>
        <strain evidence="3">Lactobacillus mudanjiangensis AMBF249</strain>
    </source>
</reference>
<evidence type="ECO:0000313" key="3">
    <source>
        <dbReference type="EMBL" id="VDG27002.1"/>
    </source>
</evidence>
<organism evidence="3 4">
    <name type="scientific">Lactiplantibacillus mudanjiangensis</name>
    <dbReference type="NCBI Taxonomy" id="1296538"/>
    <lineage>
        <taxon>Bacteria</taxon>
        <taxon>Bacillati</taxon>
        <taxon>Bacillota</taxon>
        <taxon>Bacilli</taxon>
        <taxon>Lactobacillales</taxon>
        <taxon>Lactobacillaceae</taxon>
        <taxon>Lactiplantibacillus</taxon>
    </lineage>
</organism>
<keyword evidence="4" id="KW-1185">Reference proteome</keyword>
<gene>
    <name evidence="3" type="ORF">MUDAN_MDHGFNIF_00372</name>
</gene>
<dbReference type="OrthoDB" id="2339326at2"/>